<dbReference type="PROSITE" id="PS51257">
    <property type="entry name" value="PROKAR_LIPOPROTEIN"/>
    <property type="match status" value="1"/>
</dbReference>
<evidence type="ECO:0000256" key="1">
    <source>
        <dbReference type="SAM" id="MobiDB-lite"/>
    </source>
</evidence>
<dbReference type="Proteomes" id="UP000069205">
    <property type="component" value="Chromosome"/>
</dbReference>
<proteinExistence type="predicted"/>
<dbReference type="KEGG" id="nmv:NITMOv2_3025"/>
<dbReference type="STRING" id="42253.NITMOv2_3025"/>
<feature type="compositionally biased region" description="Polar residues" evidence="1">
    <location>
        <begin position="244"/>
        <end position="258"/>
    </location>
</feature>
<protein>
    <recommendedName>
        <fullName evidence="4">Lipoprotein</fullName>
    </recommendedName>
</protein>
<keyword evidence="3" id="KW-1185">Reference proteome</keyword>
<evidence type="ECO:0008006" key="4">
    <source>
        <dbReference type="Google" id="ProtNLM"/>
    </source>
</evidence>
<dbReference type="PATRIC" id="fig|42253.5.peg.2985"/>
<evidence type="ECO:0000313" key="2">
    <source>
        <dbReference type="EMBL" id="ALA59425.1"/>
    </source>
</evidence>
<dbReference type="EMBL" id="CP011801">
    <property type="protein sequence ID" value="ALA59425.1"/>
    <property type="molecule type" value="Genomic_DNA"/>
</dbReference>
<gene>
    <name evidence="2" type="ORF">NITMOv2_3025</name>
</gene>
<feature type="compositionally biased region" description="Basic and acidic residues" evidence="1">
    <location>
        <begin position="287"/>
        <end position="300"/>
    </location>
</feature>
<dbReference type="AlphaFoldDB" id="A0A0K2GEQ2"/>
<accession>A0A0K2GEQ2</accession>
<feature type="compositionally biased region" description="Basic and acidic residues" evidence="1">
    <location>
        <begin position="307"/>
        <end position="317"/>
    </location>
</feature>
<evidence type="ECO:0000313" key="3">
    <source>
        <dbReference type="Proteomes" id="UP000069205"/>
    </source>
</evidence>
<reference evidence="2 3" key="1">
    <citation type="journal article" date="2015" name="Proc. Natl. Acad. Sci. U.S.A.">
        <title>Expanded metabolic versatility of ubiquitous nitrite-oxidizing bacteria from the genus Nitrospira.</title>
        <authorList>
            <person name="Koch H."/>
            <person name="Lucker S."/>
            <person name="Albertsen M."/>
            <person name="Kitzinger K."/>
            <person name="Herbold C."/>
            <person name="Spieck E."/>
            <person name="Nielsen P.H."/>
            <person name="Wagner M."/>
            <person name="Daims H."/>
        </authorList>
    </citation>
    <scope>NUCLEOTIDE SEQUENCE [LARGE SCALE GENOMIC DNA]</scope>
    <source>
        <strain evidence="2 3">NSP M-1</strain>
    </source>
</reference>
<feature type="region of interest" description="Disordered" evidence="1">
    <location>
        <begin position="228"/>
        <end position="258"/>
    </location>
</feature>
<name>A0A0K2GEQ2_NITMO</name>
<feature type="region of interest" description="Disordered" evidence="1">
    <location>
        <begin position="287"/>
        <end position="317"/>
    </location>
</feature>
<organism evidence="2 3">
    <name type="scientific">Nitrospira moscoviensis</name>
    <dbReference type="NCBI Taxonomy" id="42253"/>
    <lineage>
        <taxon>Bacteria</taxon>
        <taxon>Pseudomonadati</taxon>
        <taxon>Nitrospirota</taxon>
        <taxon>Nitrospiria</taxon>
        <taxon>Nitrospirales</taxon>
        <taxon>Nitrospiraceae</taxon>
        <taxon>Nitrospira</taxon>
    </lineage>
</organism>
<sequence>MRKIITVWCLFAGLLGCSVLGSSEILVYEDSRFRVSVVPALSVEASRSSARYDHPMQVTSDQVFRILRGVGVERSRGLLVSMVLGPLHEAAFSQEELTILVPKIAAALSRASSKDRVSVVLSRMAPSKTPETLEWALWGQGGNLFVVLTRHQLIMAPQQSELSSALQGGATRGPGVTRDLPGDLAVGFSYPEYVVALEPTLVTQLFGNPHAHVVIDYRRFLADARPAAQIADRRPTSPSPEAPTGNTAPVESSRDMQTLSERVKTLETQVNDLLGVVKQLTKELAESNKALTARDEEIRTLKGQTKSSDRQRRSSSP</sequence>